<reference evidence="4" key="1">
    <citation type="journal article" date="2019" name="Int. J. Syst. Evol. Microbiol.">
        <title>The Global Catalogue of Microorganisms (GCM) 10K type strain sequencing project: providing services to taxonomists for standard genome sequencing and annotation.</title>
        <authorList>
            <consortium name="The Broad Institute Genomics Platform"/>
            <consortium name="The Broad Institute Genome Sequencing Center for Infectious Disease"/>
            <person name="Wu L."/>
            <person name="Ma J."/>
        </authorList>
    </citation>
    <scope>NUCLEOTIDE SEQUENCE [LARGE SCALE GENOMIC DNA]</scope>
    <source>
        <strain evidence="4">CECT 8288</strain>
    </source>
</reference>
<keyword evidence="3" id="KW-0808">Transferase</keyword>
<keyword evidence="4" id="KW-1185">Reference proteome</keyword>
<dbReference type="PANTHER" id="PTHR10983:SF16">
    <property type="entry name" value="LYSOCARDIOLIPIN ACYLTRANSFERASE 1"/>
    <property type="match status" value="1"/>
</dbReference>
<feature type="transmembrane region" description="Helical" evidence="1">
    <location>
        <begin position="46"/>
        <end position="66"/>
    </location>
</feature>
<evidence type="ECO:0000256" key="1">
    <source>
        <dbReference type="SAM" id="Phobius"/>
    </source>
</evidence>
<protein>
    <submittedName>
        <fullName evidence="3">Acyltransferase</fullName>
        <ecNumber evidence="3">2.3.-.-</ecNumber>
    </submittedName>
</protein>
<sequence length="300" mass="34828">MQSLYFNLIGLLSVFALIVHTLFLGVFLFCGILLKLILPKSLKIRLADPIIVEVSLIWMGGILFWMRHVHRLKVTINNEAQLSMAQWNLVIGNHQSWLDIFVLFFATYRKLPVLKFFIKKQLLYVPIAGAAWWAMDYPFMSRYSRKYLTKHPEKAGKDLETTKEACKKFTHVPTSIVNFLEGTRFTEAKHKQQKSPYKRLLKPKSGGLAFTIQALDDKFDTLLDATIYYQDKAPSTWEMACGRCGDISLHIKQRPIPAQFSNMDYTHNPEHKAHFQAWVNKLWQEKDDQLAAMHAQSDHR</sequence>
<feature type="domain" description="Phospholipid/glycerol acyltransferase" evidence="2">
    <location>
        <begin position="88"/>
        <end position="230"/>
    </location>
</feature>
<dbReference type="CDD" id="cd07990">
    <property type="entry name" value="LPLAT_LCLAT1-like"/>
    <property type="match status" value="1"/>
</dbReference>
<dbReference type="Proteomes" id="UP001595710">
    <property type="component" value="Unassembled WGS sequence"/>
</dbReference>
<keyword evidence="1" id="KW-0812">Transmembrane</keyword>
<accession>A0ABV7WRR2</accession>
<dbReference type="EMBL" id="JBHRYN010000007">
    <property type="protein sequence ID" value="MFC3701079.1"/>
    <property type="molecule type" value="Genomic_DNA"/>
</dbReference>
<feature type="transmembrane region" description="Helical" evidence="1">
    <location>
        <begin position="6"/>
        <end position="34"/>
    </location>
</feature>
<dbReference type="PANTHER" id="PTHR10983">
    <property type="entry name" value="1-ACYLGLYCEROL-3-PHOSPHATE ACYLTRANSFERASE-RELATED"/>
    <property type="match status" value="1"/>
</dbReference>
<dbReference type="SMART" id="SM00563">
    <property type="entry name" value="PlsC"/>
    <property type="match status" value="1"/>
</dbReference>
<dbReference type="EC" id="2.3.-.-" evidence="3"/>
<evidence type="ECO:0000313" key="4">
    <source>
        <dbReference type="Proteomes" id="UP001595710"/>
    </source>
</evidence>
<comment type="caution">
    <text evidence="3">The sequence shown here is derived from an EMBL/GenBank/DDBJ whole genome shotgun (WGS) entry which is preliminary data.</text>
</comment>
<name>A0ABV7WRR2_9GAMM</name>
<dbReference type="Pfam" id="PF01553">
    <property type="entry name" value="Acyltransferase"/>
    <property type="match status" value="1"/>
</dbReference>
<dbReference type="SUPFAM" id="SSF69593">
    <property type="entry name" value="Glycerol-3-phosphate (1)-acyltransferase"/>
    <property type="match status" value="1"/>
</dbReference>
<dbReference type="GO" id="GO:0016746">
    <property type="term" value="F:acyltransferase activity"/>
    <property type="evidence" value="ECO:0007669"/>
    <property type="project" value="UniProtKB-KW"/>
</dbReference>
<evidence type="ECO:0000313" key="3">
    <source>
        <dbReference type="EMBL" id="MFC3701079.1"/>
    </source>
</evidence>
<dbReference type="InterPro" id="IPR002123">
    <property type="entry name" value="Plipid/glycerol_acylTrfase"/>
</dbReference>
<keyword evidence="1" id="KW-0472">Membrane</keyword>
<gene>
    <name evidence="3" type="ORF">ACFOND_05430</name>
</gene>
<dbReference type="NCBIfam" id="NF010621">
    <property type="entry name" value="PRK14014.1"/>
    <property type="match status" value="1"/>
</dbReference>
<feature type="transmembrane region" description="Helical" evidence="1">
    <location>
        <begin position="86"/>
        <end position="109"/>
    </location>
</feature>
<evidence type="ECO:0000259" key="2">
    <source>
        <dbReference type="SMART" id="SM00563"/>
    </source>
</evidence>
<proteinExistence type="predicted"/>
<dbReference type="RefSeq" id="WP_290280201.1">
    <property type="nucleotide sequence ID" value="NZ_JAUFQI010000001.1"/>
</dbReference>
<keyword evidence="1" id="KW-1133">Transmembrane helix</keyword>
<keyword evidence="3" id="KW-0012">Acyltransferase</keyword>
<organism evidence="3 4">
    <name type="scientific">Reinekea marina</name>
    <dbReference type="NCBI Taxonomy" id="1310421"/>
    <lineage>
        <taxon>Bacteria</taxon>
        <taxon>Pseudomonadati</taxon>
        <taxon>Pseudomonadota</taxon>
        <taxon>Gammaproteobacteria</taxon>
        <taxon>Oceanospirillales</taxon>
        <taxon>Saccharospirillaceae</taxon>
        <taxon>Reinekea</taxon>
    </lineage>
</organism>